<proteinExistence type="predicted"/>
<name>A0A326URZ7_THEHA</name>
<dbReference type="Proteomes" id="UP000248806">
    <property type="component" value="Unassembled WGS sequence"/>
</dbReference>
<evidence type="ECO:0000256" key="1">
    <source>
        <dbReference type="SAM" id="MobiDB-lite"/>
    </source>
</evidence>
<dbReference type="AlphaFoldDB" id="A0A326URZ7"/>
<dbReference type="RefSeq" id="WP_111319090.1">
    <property type="nucleotide sequence ID" value="NZ_BIFX01000001.1"/>
</dbReference>
<sequence>MPSFYSTTSETFRQQPENETTGTTLYQNATPERQPEDEVLQKDTTSLRQIVIIRGTGRKQPGPRSPKRLVVHIAVSSP</sequence>
<gene>
    <name evidence="2" type="ORF">EI42_00839</name>
</gene>
<feature type="region of interest" description="Disordered" evidence="1">
    <location>
        <begin position="1"/>
        <end position="78"/>
    </location>
</feature>
<comment type="caution">
    <text evidence="2">The sequence shown here is derived from an EMBL/GenBank/DDBJ whole genome shotgun (WGS) entry which is preliminary data.</text>
</comment>
<organism evidence="2 3">
    <name type="scientific">Thermosporothrix hazakensis</name>
    <dbReference type="NCBI Taxonomy" id="644383"/>
    <lineage>
        <taxon>Bacteria</taxon>
        <taxon>Bacillati</taxon>
        <taxon>Chloroflexota</taxon>
        <taxon>Ktedonobacteria</taxon>
        <taxon>Ktedonobacterales</taxon>
        <taxon>Thermosporotrichaceae</taxon>
        <taxon>Thermosporothrix</taxon>
    </lineage>
</organism>
<evidence type="ECO:0000313" key="2">
    <source>
        <dbReference type="EMBL" id="PZW36659.1"/>
    </source>
</evidence>
<accession>A0A326URZ7</accession>
<protein>
    <submittedName>
        <fullName evidence="2">Uncharacterized protein</fullName>
    </submittedName>
</protein>
<evidence type="ECO:0000313" key="3">
    <source>
        <dbReference type="Proteomes" id="UP000248806"/>
    </source>
</evidence>
<reference evidence="2 3" key="1">
    <citation type="submission" date="2018-06" db="EMBL/GenBank/DDBJ databases">
        <title>Genomic Encyclopedia of Archaeal and Bacterial Type Strains, Phase II (KMG-II): from individual species to whole genera.</title>
        <authorList>
            <person name="Goeker M."/>
        </authorList>
    </citation>
    <scope>NUCLEOTIDE SEQUENCE [LARGE SCALE GENOMIC DNA]</scope>
    <source>
        <strain evidence="2 3">ATCC BAA-1881</strain>
    </source>
</reference>
<feature type="compositionally biased region" description="Polar residues" evidence="1">
    <location>
        <begin position="1"/>
        <end position="31"/>
    </location>
</feature>
<keyword evidence="3" id="KW-1185">Reference proteome</keyword>
<dbReference type="EMBL" id="QKUF01000001">
    <property type="protein sequence ID" value="PZW36659.1"/>
    <property type="molecule type" value="Genomic_DNA"/>
</dbReference>